<evidence type="ECO:0000313" key="9">
    <source>
        <dbReference type="Proteomes" id="UP000000305"/>
    </source>
</evidence>
<keyword evidence="4 7" id="KW-1133">Transmembrane helix</keyword>
<comment type="subcellular location">
    <subcellularLocation>
        <location evidence="1">Cell membrane</location>
        <topology evidence="1">Multi-pass membrane protein</topology>
    </subcellularLocation>
</comment>
<dbReference type="GO" id="GO:0043025">
    <property type="term" value="C:neuronal cell body"/>
    <property type="evidence" value="ECO:0000318"/>
    <property type="project" value="GO_Central"/>
</dbReference>
<dbReference type="GO" id="GO:0007635">
    <property type="term" value="P:chemosensory behavior"/>
    <property type="evidence" value="ECO:0000318"/>
    <property type="project" value="GO_Central"/>
</dbReference>
<evidence type="ECO:0000256" key="5">
    <source>
        <dbReference type="ARBA" id="ARBA00023136"/>
    </source>
</evidence>
<dbReference type="HOGENOM" id="CLU_058520_0_0_1"/>
<dbReference type="GO" id="GO:0008049">
    <property type="term" value="P:male courtship behavior"/>
    <property type="evidence" value="ECO:0000318"/>
    <property type="project" value="GO_Central"/>
</dbReference>
<dbReference type="PANTHER" id="PTHR21143">
    <property type="entry name" value="INVERTEBRATE GUSTATORY RECEPTOR"/>
    <property type="match status" value="1"/>
</dbReference>
<dbReference type="OrthoDB" id="6349252at2759"/>
<dbReference type="InterPro" id="IPR013604">
    <property type="entry name" value="7TM_chemorcpt"/>
</dbReference>
<dbReference type="InParanoid" id="E9H9U6"/>
<dbReference type="Proteomes" id="UP000000305">
    <property type="component" value="Unassembled WGS sequence"/>
</dbReference>
<dbReference type="GO" id="GO:0005886">
    <property type="term" value="C:plasma membrane"/>
    <property type="evidence" value="ECO:0007669"/>
    <property type="project" value="UniProtKB-SubCell"/>
</dbReference>
<protein>
    <recommendedName>
        <fullName evidence="10">Gustatory receptor</fullName>
    </recommendedName>
</protein>
<dbReference type="FunCoup" id="E9H9U6">
    <property type="interactions" value="17"/>
</dbReference>
<feature type="transmembrane region" description="Helical" evidence="7">
    <location>
        <begin position="349"/>
        <end position="369"/>
    </location>
</feature>
<accession>E9H9U6</accession>
<evidence type="ECO:0000256" key="6">
    <source>
        <dbReference type="ARBA" id="ARBA00023170"/>
    </source>
</evidence>
<feature type="transmembrane region" description="Helical" evidence="7">
    <location>
        <begin position="203"/>
        <end position="227"/>
    </location>
</feature>
<feature type="transmembrane region" description="Helical" evidence="7">
    <location>
        <begin position="94"/>
        <end position="117"/>
    </location>
</feature>
<dbReference type="KEGG" id="dpx:DAPPUDRAFT_346850"/>
<keyword evidence="5 7" id="KW-0472">Membrane</keyword>
<sequence length="450" mass="51202">MSGTANVCEVRTGRTDIFCRMLCVELILSIGQQHAHQCVFIYLLVQVVPFLSGRSRLPEMLKIETSLWPLIVWMRIVGFHMGPSRKKSGSPNRHRYSVCLLMTGSLMLLSTVALHCTSFVRSFLKFRANGMAQHNGTTANLTTANRLNVGIEHLNYTCVLIGVHTTFFFVSLTSNWTGLWDSLQLIEANLKFNCTFYRKCQKCVVIGFVILFVDFASQLFISIHSFYWDMGLMSPLAIVLANISRTTISSVFLLFFVLARVITLVFQGLNEQIVHLDEVEQVPQCYSVSRILNVRLEKWRRNHTLACELVEMVNKCFGFVMLITLVNVFVSFVTTSFEIVRSMEDDETLPFLLVFIFVKKSILLTIMFYEPYRLQAETGRTASSLRRLHPFTADLFTQIKVNTVVMEVSHACPKITAIEFFDVNLKLLPTLIGSTLTYVAILHQVASHSK</sequence>
<feature type="transmembrane region" description="Helical" evidence="7">
    <location>
        <begin position="316"/>
        <end position="337"/>
    </location>
</feature>
<keyword evidence="6" id="KW-0675">Receptor</keyword>
<dbReference type="PANTHER" id="PTHR21143:SF133">
    <property type="entry name" value="GUSTATORY AND PHEROMONE RECEPTOR 32A-RELATED"/>
    <property type="match status" value="1"/>
</dbReference>
<dbReference type="GO" id="GO:0050909">
    <property type="term" value="P:sensory perception of taste"/>
    <property type="evidence" value="ECO:0007669"/>
    <property type="project" value="InterPro"/>
</dbReference>
<proteinExistence type="predicted"/>
<keyword evidence="3 7" id="KW-0812">Transmembrane</keyword>
<dbReference type="EMBL" id="GL732609">
    <property type="protein sequence ID" value="EFX71547.1"/>
    <property type="molecule type" value="Genomic_DNA"/>
</dbReference>
<evidence type="ECO:0000256" key="7">
    <source>
        <dbReference type="SAM" id="Phobius"/>
    </source>
</evidence>
<evidence type="ECO:0000256" key="2">
    <source>
        <dbReference type="ARBA" id="ARBA00022475"/>
    </source>
</evidence>
<gene>
    <name evidence="8" type="primary">DpuGr20</name>
    <name evidence="8" type="ORF">DAPPUDRAFT_346850</name>
</gene>
<evidence type="ECO:0000256" key="3">
    <source>
        <dbReference type="ARBA" id="ARBA00022692"/>
    </source>
</evidence>
<dbReference type="GO" id="GO:0030425">
    <property type="term" value="C:dendrite"/>
    <property type="evidence" value="ECO:0000318"/>
    <property type="project" value="GO_Central"/>
</dbReference>
<evidence type="ECO:0000256" key="1">
    <source>
        <dbReference type="ARBA" id="ARBA00004651"/>
    </source>
</evidence>
<keyword evidence="2" id="KW-1003">Cell membrane</keyword>
<evidence type="ECO:0000256" key="4">
    <source>
        <dbReference type="ARBA" id="ARBA00022989"/>
    </source>
</evidence>
<dbReference type="Pfam" id="PF08395">
    <property type="entry name" value="7tm_7"/>
    <property type="match status" value="1"/>
</dbReference>
<reference evidence="8 9" key="1">
    <citation type="journal article" date="2011" name="Science">
        <title>The ecoresponsive genome of Daphnia pulex.</title>
        <authorList>
            <person name="Colbourne J.K."/>
            <person name="Pfrender M.E."/>
            <person name="Gilbert D."/>
            <person name="Thomas W.K."/>
            <person name="Tucker A."/>
            <person name="Oakley T.H."/>
            <person name="Tokishita S."/>
            <person name="Aerts A."/>
            <person name="Arnold G.J."/>
            <person name="Basu M.K."/>
            <person name="Bauer D.J."/>
            <person name="Caceres C.E."/>
            <person name="Carmel L."/>
            <person name="Casola C."/>
            <person name="Choi J.H."/>
            <person name="Detter J.C."/>
            <person name="Dong Q."/>
            <person name="Dusheyko S."/>
            <person name="Eads B.D."/>
            <person name="Frohlich T."/>
            <person name="Geiler-Samerotte K.A."/>
            <person name="Gerlach D."/>
            <person name="Hatcher P."/>
            <person name="Jogdeo S."/>
            <person name="Krijgsveld J."/>
            <person name="Kriventseva E.V."/>
            <person name="Kultz D."/>
            <person name="Laforsch C."/>
            <person name="Lindquist E."/>
            <person name="Lopez J."/>
            <person name="Manak J.R."/>
            <person name="Muller J."/>
            <person name="Pangilinan J."/>
            <person name="Patwardhan R.P."/>
            <person name="Pitluck S."/>
            <person name="Pritham E.J."/>
            <person name="Rechtsteiner A."/>
            <person name="Rho M."/>
            <person name="Rogozin I.B."/>
            <person name="Sakarya O."/>
            <person name="Salamov A."/>
            <person name="Schaack S."/>
            <person name="Shapiro H."/>
            <person name="Shiga Y."/>
            <person name="Skalitzky C."/>
            <person name="Smith Z."/>
            <person name="Souvorov A."/>
            <person name="Sung W."/>
            <person name="Tang Z."/>
            <person name="Tsuchiya D."/>
            <person name="Tu H."/>
            <person name="Vos H."/>
            <person name="Wang M."/>
            <person name="Wolf Y.I."/>
            <person name="Yamagata H."/>
            <person name="Yamada T."/>
            <person name="Ye Y."/>
            <person name="Shaw J.R."/>
            <person name="Andrews J."/>
            <person name="Crease T.J."/>
            <person name="Tang H."/>
            <person name="Lucas S.M."/>
            <person name="Robertson H.M."/>
            <person name="Bork P."/>
            <person name="Koonin E.V."/>
            <person name="Zdobnov E.M."/>
            <person name="Grigoriev I.V."/>
            <person name="Lynch M."/>
            <person name="Boore J.L."/>
        </authorList>
    </citation>
    <scope>NUCLEOTIDE SEQUENCE [LARGE SCALE GENOMIC DNA]</scope>
</reference>
<dbReference type="AlphaFoldDB" id="E9H9U6"/>
<dbReference type="GO" id="GO:0030424">
    <property type="term" value="C:axon"/>
    <property type="evidence" value="ECO:0000318"/>
    <property type="project" value="GO_Central"/>
</dbReference>
<keyword evidence="9" id="KW-1185">Reference proteome</keyword>
<evidence type="ECO:0000313" key="8">
    <source>
        <dbReference type="EMBL" id="EFX71547.1"/>
    </source>
</evidence>
<name>E9H9U6_DAPPU</name>
<evidence type="ECO:0008006" key="10">
    <source>
        <dbReference type="Google" id="ProtNLM"/>
    </source>
</evidence>
<feature type="transmembrane region" description="Helical" evidence="7">
    <location>
        <begin position="247"/>
        <end position="266"/>
    </location>
</feature>
<organism evidence="8 9">
    <name type="scientific">Daphnia pulex</name>
    <name type="common">Water flea</name>
    <dbReference type="NCBI Taxonomy" id="6669"/>
    <lineage>
        <taxon>Eukaryota</taxon>
        <taxon>Metazoa</taxon>
        <taxon>Ecdysozoa</taxon>
        <taxon>Arthropoda</taxon>
        <taxon>Crustacea</taxon>
        <taxon>Branchiopoda</taxon>
        <taxon>Diplostraca</taxon>
        <taxon>Cladocera</taxon>
        <taxon>Anomopoda</taxon>
        <taxon>Daphniidae</taxon>
        <taxon>Daphnia</taxon>
    </lineage>
</organism>